<protein>
    <submittedName>
        <fullName evidence="1">Uncharacterized protein</fullName>
    </submittedName>
</protein>
<dbReference type="EMBL" id="JAPQKS010000006">
    <property type="protein sequence ID" value="KAJ5224036.1"/>
    <property type="molecule type" value="Genomic_DNA"/>
</dbReference>
<dbReference type="Proteomes" id="UP001150941">
    <property type="component" value="Unassembled WGS sequence"/>
</dbReference>
<accession>A0A9W9NQC1</accession>
<gene>
    <name evidence="1" type="ORF">N7468_008578</name>
</gene>
<reference evidence="1" key="2">
    <citation type="journal article" date="2023" name="IMA Fungus">
        <title>Comparative genomic study of the Penicillium genus elucidates a diverse pangenome and 15 lateral gene transfer events.</title>
        <authorList>
            <person name="Petersen C."/>
            <person name="Sorensen T."/>
            <person name="Nielsen M.R."/>
            <person name="Sondergaard T.E."/>
            <person name="Sorensen J.L."/>
            <person name="Fitzpatrick D.A."/>
            <person name="Frisvad J.C."/>
            <person name="Nielsen K.L."/>
        </authorList>
    </citation>
    <scope>NUCLEOTIDE SEQUENCE</scope>
    <source>
        <strain evidence="1">IBT 19713</strain>
    </source>
</reference>
<keyword evidence="2" id="KW-1185">Reference proteome</keyword>
<evidence type="ECO:0000313" key="1">
    <source>
        <dbReference type="EMBL" id="KAJ5224036.1"/>
    </source>
</evidence>
<reference evidence="1" key="1">
    <citation type="submission" date="2022-11" db="EMBL/GenBank/DDBJ databases">
        <authorList>
            <person name="Petersen C."/>
        </authorList>
    </citation>
    <scope>NUCLEOTIDE SEQUENCE</scope>
    <source>
        <strain evidence="1">IBT 19713</strain>
    </source>
</reference>
<sequence length="96" mass="9883">METPCTTVTWASHTVTVPKVGFSTVPAGSTTSVVLVIPTSSTAPAASATSLATTSHCSKFKTITTVVPCDCETSLPTHPATAVSPGVARNYRQDIF</sequence>
<dbReference type="GeneID" id="83205177"/>
<organism evidence="1 2">
    <name type="scientific">Penicillium chermesinum</name>
    <dbReference type="NCBI Taxonomy" id="63820"/>
    <lineage>
        <taxon>Eukaryota</taxon>
        <taxon>Fungi</taxon>
        <taxon>Dikarya</taxon>
        <taxon>Ascomycota</taxon>
        <taxon>Pezizomycotina</taxon>
        <taxon>Eurotiomycetes</taxon>
        <taxon>Eurotiomycetidae</taxon>
        <taxon>Eurotiales</taxon>
        <taxon>Aspergillaceae</taxon>
        <taxon>Penicillium</taxon>
    </lineage>
</organism>
<evidence type="ECO:0000313" key="2">
    <source>
        <dbReference type="Proteomes" id="UP001150941"/>
    </source>
</evidence>
<comment type="caution">
    <text evidence="1">The sequence shown here is derived from an EMBL/GenBank/DDBJ whole genome shotgun (WGS) entry which is preliminary data.</text>
</comment>
<name>A0A9W9NQC1_9EURO</name>
<dbReference type="AlphaFoldDB" id="A0A9W9NQC1"/>
<proteinExistence type="predicted"/>
<dbReference type="RefSeq" id="XP_058328219.1">
    <property type="nucleotide sequence ID" value="XM_058477874.1"/>
</dbReference>